<comment type="catalytic activity">
    <reaction evidence="1">
        <text>ATP + protein L-histidine = ADP + protein N-phospho-L-histidine.</text>
        <dbReference type="EC" id="2.7.13.3"/>
    </reaction>
</comment>
<dbReference type="SUPFAM" id="SSF47384">
    <property type="entry name" value="Homodimeric domain of signal transducing histidine kinase"/>
    <property type="match status" value="1"/>
</dbReference>
<sequence>MGRLFWKFFLCILLAQLAATIGVIGAFWLRDQASTRAAELDVGPPAWIALDAAGATLKHGGLPALRGMLGELQRPQVFVLDATRHELLGRTVPAELLAEVDRQLAANEAPRGVRRIAGPDGERYLAFVQRLYRGGPPAARLDAPGGPPGPGGPGFNRRIGQIAGIVAATLASLLFAALLAWYFSRPIRALRSAFEAASSGDLAPRFADGARAGDELSDLGRDFDRMSAQLRALMDGQRRLLHDVSHELRSPLARLQAAVGLAHQQPEKIASSLDRIERESMRMDKLVGGLLTLSRLEAPPDFTRREPIDLTELADEIVADARYEAGQDGPRLSVEAPGTIVVQGDPDLLWSALENVVRNAIRHGGAGGVVQVLLQRDGKEARIEVLDRGPGIAPSDMAAIFEPFFRSQAAQAAVDGHGLGLPIAQRVLQAHGGTIHAANREGGGVKVTITLPLQDGGATHGSYQ</sequence>
<feature type="domain" description="HAMP" evidence="13">
    <location>
        <begin position="181"/>
        <end position="235"/>
    </location>
</feature>
<evidence type="ECO:0000256" key="1">
    <source>
        <dbReference type="ARBA" id="ARBA00000085"/>
    </source>
</evidence>
<dbReference type="Gene3D" id="6.10.340.10">
    <property type="match status" value="1"/>
</dbReference>
<dbReference type="PROSITE" id="PS50109">
    <property type="entry name" value="HIS_KIN"/>
    <property type="match status" value="1"/>
</dbReference>
<keyword evidence="14" id="KW-0547">Nucleotide-binding</keyword>
<dbReference type="Proteomes" id="UP001179361">
    <property type="component" value="Unassembled WGS sequence"/>
</dbReference>
<keyword evidence="9" id="KW-0902">Two-component regulatory system</keyword>
<dbReference type="SMART" id="SM00304">
    <property type="entry name" value="HAMP"/>
    <property type="match status" value="1"/>
</dbReference>
<dbReference type="Pfam" id="PF00672">
    <property type="entry name" value="HAMP"/>
    <property type="match status" value="1"/>
</dbReference>
<dbReference type="SMART" id="SM00387">
    <property type="entry name" value="HATPase_c"/>
    <property type="match status" value="1"/>
</dbReference>
<feature type="transmembrane region" description="Helical" evidence="11">
    <location>
        <begin position="162"/>
        <end position="183"/>
    </location>
</feature>
<proteinExistence type="predicted"/>
<evidence type="ECO:0000256" key="10">
    <source>
        <dbReference type="ARBA" id="ARBA00023136"/>
    </source>
</evidence>
<keyword evidence="10 11" id="KW-0472">Membrane</keyword>
<evidence type="ECO:0000256" key="7">
    <source>
        <dbReference type="ARBA" id="ARBA00022777"/>
    </source>
</evidence>
<keyword evidence="15" id="KW-1185">Reference proteome</keyword>
<dbReference type="EC" id="2.7.13.3" evidence="3"/>
<dbReference type="GO" id="GO:0005524">
    <property type="term" value="F:ATP binding"/>
    <property type="evidence" value="ECO:0007669"/>
    <property type="project" value="UniProtKB-KW"/>
</dbReference>
<dbReference type="CDD" id="cd00082">
    <property type="entry name" value="HisKA"/>
    <property type="match status" value="1"/>
</dbReference>
<dbReference type="PANTHER" id="PTHR45436:SF15">
    <property type="entry name" value="SENSOR HISTIDINE KINASE CUSS"/>
    <property type="match status" value="1"/>
</dbReference>
<dbReference type="EMBL" id="JAJNOC010000002">
    <property type="protein sequence ID" value="MCD2516560.1"/>
    <property type="molecule type" value="Genomic_DNA"/>
</dbReference>
<keyword evidence="6 11" id="KW-0812">Transmembrane</keyword>
<organism evidence="14 15">
    <name type="scientific">Massilia phyllostachyos</name>
    <dbReference type="NCBI Taxonomy" id="2898585"/>
    <lineage>
        <taxon>Bacteria</taxon>
        <taxon>Pseudomonadati</taxon>
        <taxon>Pseudomonadota</taxon>
        <taxon>Betaproteobacteria</taxon>
        <taxon>Burkholderiales</taxon>
        <taxon>Oxalobacteraceae</taxon>
        <taxon>Telluria group</taxon>
        <taxon>Massilia</taxon>
    </lineage>
</organism>
<dbReference type="CDD" id="cd00075">
    <property type="entry name" value="HATPase"/>
    <property type="match status" value="1"/>
</dbReference>
<dbReference type="RefSeq" id="WP_231057873.1">
    <property type="nucleotide sequence ID" value="NZ_JAJNOC010000002.1"/>
</dbReference>
<dbReference type="InterPro" id="IPR036097">
    <property type="entry name" value="HisK_dim/P_sf"/>
</dbReference>
<evidence type="ECO:0000256" key="11">
    <source>
        <dbReference type="SAM" id="Phobius"/>
    </source>
</evidence>
<evidence type="ECO:0000313" key="15">
    <source>
        <dbReference type="Proteomes" id="UP001179361"/>
    </source>
</evidence>
<dbReference type="InterPro" id="IPR036890">
    <property type="entry name" value="HATPase_C_sf"/>
</dbReference>
<feature type="transmembrane region" description="Helical" evidence="11">
    <location>
        <begin position="6"/>
        <end position="29"/>
    </location>
</feature>
<dbReference type="InterPro" id="IPR050428">
    <property type="entry name" value="TCS_sensor_his_kinase"/>
</dbReference>
<dbReference type="SUPFAM" id="SSF158472">
    <property type="entry name" value="HAMP domain-like"/>
    <property type="match status" value="1"/>
</dbReference>
<name>A0ABS8Q7F7_9BURK</name>
<dbReference type="SUPFAM" id="SSF55874">
    <property type="entry name" value="ATPase domain of HSP90 chaperone/DNA topoisomerase II/histidine kinase"/>
    <property type="match status" value="1"/>
</dbReference>
<dbReference type="Gene3D" id="3.30.565.10">
    <property type="entry name" value="Histidine kinase-like ATPase, C-terminal domain"/>
    <property type="match status" value="1"/>
</dbReference>
<dbReference type="InterPro" id="IPR003660">
    <property type="entry name" value="HAMP_dom"/>
</dbReference>
<gene>
    <name evidence="14" type="ORF">LQ564_09585</name>
</gene>
<keyword evidence="8 11" id="KW-1133">Transmembrane helix</keyword>
<dbReference type="InterPro" id="IPR003594">
    <property type="entry name" value="HATPase_dom"/>
</dbReference>
<dbReference type="InterPro" id="IPR005467">
    <property type="entry name" value="His_kinase_dom"/>
</dbReference>
<evidence type="ECO:0000256" key="4">
    <source>
        <dbReference type="ARBA" id="ARBA00022553"/>
    </source>
</evidence>
<dbReference type="Gene3D" id="1.10.287.130">
    <property type="match status" value="1"/>
</dbReference>
<evidence type="ECO:0000256" key="3">
    <source>
        <dbReference type="ARBA" id="ARBA00012438"/>
    </source>
</evidence>
<keyword evidence="5" id="KW-0808">Transferase</keyword>
<reference evidence="14" key="1">
    <citation type="submission" date="2021-11" db="EMBL/GenBank/DDBJ databases">
        <title>The complete genome of Massilia sp sp. G4R7.</title>
        <authorList>
            <person name="Liu L."/>
            <person name="Yue J."/>
            <person name="Yuan J."/>
            <person name="Yang F."/>
            <person name="Li L."/>
        </authorList>
    </citation>
    <scope>NUCLEOTIDE SEQUENCE</scope>
    <source>
        <strain evidence="14">G4R7</strain>
    </source>
</reference>
<keyword evidence="7" id="KW-0418">Kinase</keyword>
<evidence type="ECO:0000259" key="12">
    <source>
        <dbReference type="PROSITE" id="PS50109"/>
    </source>
</evidence>
<comment type="caution">
    <text evidence="14">The sequence shown here is derived from an EMBL/GenBank/DDBJ whole genome shotgun (WGS) entry which is preliminary data.</text>
</comment>
<evidence type="ECO:0000259" key="13">
    <source>
        <dbReference type="PROSITE" id="PS50885"/>
    </source>
</evidence>
<comment type="subcellular location">
    <subcellularLocation>
        <location evidence="2">Membrane</location>
        <topology evidence="2">Multi-pass membrane protein</topology>
    </subcellularLocation>
</comment>
<feature type="domain" description="Histidine kinase" evidence="12">
    <location>
        <begin position="243"/>
        <end position="455"/>
    </location>
</feature>
<dbReference type="Pfam" id="PF02518">
    <property type="entry name" value="HATPase_c"/>
    <property type="match status" value="1"/>
</dbReference>
<dbReference type="PRINTS" id="PR00344">
    <property type="entry name" value="BCTRLSENSOR"/>
</dbReference>
<dbReference type="SMART" id="SM00388">
    <property type="entry name" value="HisKA"/>
    <property type="match status" value="1"/>
</dbReference>
<evidence type="ECO:0000256" key="9">
    <source>
        <dbReference type="ARBA" id="ARBA00023012"/>
    </source>
</evidence>
<evidence type="ECO:0000256" key="8">
    <source>
        <dbReference type="ARBA" id="ARBA00022989"/>
    </source>
</evidence>
<dbReference type="CDD" id="cd06225">
    <property type="entry name" value="HAMP"/>
    <property type="match status" value="1"/>
</dbReference>
<evidence type="ECO:0000256" key="5">
    <source>
        <dbReference type="ARBA" id="ARBA00022679"/>
    </source>
</evidence>
<dbReference type="PANTHER" id="PTHR45436">
    <property type="entry name" value="SENSOR HISTIDINE KINASE YKOH"/>
    <property type="match status" value="1"/>
</dbReference>
<dbReference type="InterPro" id="IPR003661">
    <property type="entry name" value="HisK_dim/P_dom"/>
</dbReference>
<keyword evidence="14" id="KW-0067">ATP-binding</keyword>
<keyword evidence="4" id="KW-0597">Phosphoprotein</keyword>
<dbReference type="PROSITE" id="PS50885">
    <property type="entry name" value="HAMP"/>
    <property type="match status" value="1"/>
</dbReference>
<dbReference type="Pfam" id="PF00512">
    <property type="entry name" value="HisKA"/>
    <property type="match status" value="1"/>
</dbReference>
<protein>
    <recommendedName>
        <fullName evidence="3">histidine kinase</fullName>
        <ecNumber evidence="3">2.7.13.3</ecNumber>
    </recommendedName>
</protein>
<evidence type="ECO:0000256" key="2">
    <source>
        <dbReference type="ARBA" id="ARBA00004141"/>
    </source>
</evidence>
<evidence type="ECO:0000256" key="6">
    <source>
        <dbReference type="ARBA" id="ARBA00022692"/>
    </source>
</evidence>
<accession>A0ABS8Q7F7</accession>
<evidence type="ECO:0000313" key="14">
    <source>
        <dbReference type="EMBL" id="MCD2516560.1"/>
    </source>
</evidence>
<dbReference type="InterPro" id="IPR004358">
    <property type="entry name" value="Sig_transdc_His_kin-like_C"/>
</dbReference>